<keyword evidence="2" id="KW-0503">Monooxygenase</keyword>
<dbReference type="GO" id="GO:0018658">
    <property type="term" value="F:salicylate 1-monooxygenase activity"/>
    <property type="evidence" value="ECO:0007669"/>
    <property type="project" value="UniProtKB-EC"/>
</dbReference>
<dbReference type="PANTHER" id="PTHR13789">
    <property type="entry name" value="MONOOXYGENASE"/>
    <property type="match status" value="1"/>
</dbReference>
<reference evidence="4 5" key="1">
    <citation type="submission" date="2020-03" db="EMBL/GenBank/DDBJ databases">
        <title>Sequencing the genomes of 1000 actinobacteria strains.</title>
        <authorList>
            <person name="Klenk H.-P."/>
        </authorList>
    </citation>
    <scope>NUCLEOTIDE SEQUENCE [LARGE SCALE GENOMIC DNA]</scope>
    <source>
        <strain evidence="4 5">DSM 18964</strain>
    </source>
</reference>
<dbReference type="PRINTS" id="PR00420">
    <property type="entry name" value="RNGMNOXGNASE"/>
</dbReference>
<keyword evidence="5" id="KW-1185">Reference proteome</keyword>
<dbReference type="GO" id="GO:0071949">
    <property type="term" value="F:FAD binding"/>
    <property type="evidence" value="ECO:0007669"/>
    <property type="project" value="InterPro"/>
</dbReference>
<protein>
    <submittedName>
        <fullName evidence="4">Salicylate hydroxylase</fullName>
        <ecNumber evidence="4">1.14.13.1</ecNumber>
    </submittedName>
</protein>
<dbReference type="Pfam" id="PF01494">
    <property type="entry name" value="FAD_binding_3"/>
    <property type="match status" value="1"/>
</dbReference>
<dbReference type="PANTHER" id="PTHR13789:SF309">
    <property type="entry name" value="PUTATIVE (AFU_ORTHOLOGUE AFUA_6G14510)-RELATED"/>
    <property type="match status" value="1"/>
</dbReference>
<dbReference type="InterPro" id="IPR050493">
    <property type="entry name" value="FAD-dep_Monooxygenase_BioMet"/>
</dbReference>
<dbReference type="RefSeq" id="WP_167949098.1">
    <property type="nucleotide sequence ID" value="NZ_BAAAPQ010000026.1"/>
</dbReference>
<evidence type="ECO:0000313" key="4">
    <source>
        <dbReference type="EMBL" id="NJC55003.1"/>
    </source>
</evidence>
<accession>A0A846RWK5</accession>
<dbReference type="InterPro" id="IPR002938">
    <property type="entry name" value="FAD-bd"/>
</dbReference>
<evidence type="ECO:0000313" key="5">
    <source>
        <dbReference type="Proteomes" id="UP000576792"/>
    </source>
</evidence>
<dbReference type="EC" id="1.14.13.1" evidence="4"/>
<feature type="domain" description="FAD-binding" evidence="3">
    <location>
        <begin position="10"/>
        <end position="349"/>
    </location>
</feature>
<sequence>MNDTDIKNLRIAVIGGGFGGAAATVFLNRLGADVHLYEQAKDIKEVGAGIGMRPKTLEVFRKWGILEEMNAVSSASEFFEILDGYGTPVVRETWPKMDEFDFDARTRMIHRGDFIDTFIRNVPTERFHLGHKMTEIDDHGDSATVTFANGESTTVDLVIGADGIRSKVRSQLFGDYQPVFAGAHAHRVIVDGADTHGMLTDDNLRMYVGANGTLIYFLPLRHRGPNGQLSFDITCNSDDDSWAPTLTREILAEAVEGFDDRLQAITAELDLELVNSRGVYDIDQVETWHSDSVVLIGDAAHAMLHHQGQGANQTIQDSSELADCLVEFDTIPEALAAYTQRRKPDTQALQAISRQNWPTIEDLSTAFPEKGNIA</sequence>
<dbReference type="SUPFAM" id="SSF51905">
    <property type="entry name" value="FAD/NAD(P)-binding domain"/>
    <property type="match status" value="1"/>
</dbReference>
<keyword evidence="1 4" id="KW-0560">Oxidoreductase</keyword>
<dbReference type="AlphaFoldDB" id="A0A846RWK5"/>
<name>A0A846RWK5_9MICO</name>
<dbReference type="Gene3D" id="3.50.50.60">
    <property type="entry name" value="FAD/NAD(P)-binding domain"/>
    <property type="match status" value="1"/>
</dbReference>
<evidence type="ECO:0000256" key="1">
    <source>
        <dbReference type="ARBA" id="ARBA00023002"/>
    </source>
</evidence>
<comment type="caution">
    <text evidence="4">The sequence shown here is derived from an EMBL/GenBank/DDBJ whole genome shotgun (WGS) entry which is preliminary data.</text>
</comment>
<gene>
    <name evidence="4" type="ORF">BKA07_000038</name>
</gene>
<evidence type="ECO:0000256" key="2">
    <source>
        <dbReference type="ARBA" id="ARBA00023033"/>
    </source>
</evidence>
<dbReference type="InterPro" id="IPR036188">
    <property type="entry name" value="FAD/NAD-bd_sf"/>
</dbReference>
<organism evidence="4 5">
    <name type="scientific">Brevibacterium marinum</name>
    <dbReference type="NCBI Taxonomy" id="418643"/>
    <lineage>
        <taxon>Bacteria</taxon>
        <taxon>Bacillati</taxon>
        <taxon>Actinomycetota</taxon>
        <taxon>Actinomycetes</taxon>
        <taxon>Micrococcales</taxon>
        <taxon>Brevibacteriaceae</taxon>
        <taxon>Brevibacterium</taxon>
    </lineage>
</organism>
<dbReference type="EMBL" id="JAATJN010000001">
    <property type="protein sequence ID" value="NJC55003.1"/>
    <property type="molecule type" value="Genomic_DNA"/>
</dbReference>
<proteinExistence type="predicted"/>
<dbReference type="Proteomes" id="UP000576792">
    <property type="component" value="Unassembled WGS sequence"/>
</dbReference>
<evidence type="ECO:0000259" key="3">
    <source>
        <dbReference type="Pfam" id="PF01494"/>
    </source>
</evidence>